<evidence type="ECO:0000256" key="1">
    <source>
        <dbReference type="ARBA" id="ARBA00004141"/>
    </source>
</evidence>
<proteinExistence type="predicted"/>
<protein>
    <recommendedName>
        <fullName evidence="12">Adhesion G protein-coupled receptor D1</fullName>
    </recommendedName>
</protein>
<feature type="transmembrane region" description="Helical" evidence="7">
    <location>
        <begin position="260"/>
        <end position="279"/>
    </location>
</feature>
<evidence type="ECO:0000256" key="2">
    <source>
        <dbReference type="ARBA" id="ARBA00022692"/>
    </source>
</evidence>
<dbReference type="InterPro" id="IPR000832">
    <property type="entry name" value="GPCR_2_secretin-like"/>
</dbReference>
<dbReference type="Pfam" id="PF01825">
    <property type="entry name" value="GPS"/>
    <property type="match status" value="1"/>
</dbReference>
<gene>
    <name evidence="10" type="ORF">PLOB_00023589</name>
</gene>
<feature type="transmembrane region" description="Helical" evidence="7">
    <location>
        <begin position="299"/>
        <end position="322"/>
    </location>
</feature>
<evidence type="ECO:0000259" key="8">
    <source>
        <dbReference type="PROSITE" id="PS50221"/>
    </source>
</evidence>
<evidence type="ECO:0000313" key="11">
    <source>
        <dbReference type="Proteomes" id="UP001159405"/>
    </source>
</evidence>
<dbReference type="PANTHER" id="PTHR12011">
    <property type="entry name" value="ADHESION G-PROTEIN COUPLED RECEPTOR"/>
    <property type="match status" value="1"/>
</dbReference>
<dbReference type="SMART" id="SM00303">
    <property type="entry name" value="GPS"/>
    <property type="match status" value="1"/>
</dbReference>
<dbReference type="PRINTS" id="PR00249">
    <property type="entry name" value="GPCRSECRETIN"/>
</dbReference>
<evidence type="ECO:0000256" key="6">
    <source>
        <dbReference type="ARBA" id="ARBA00023157"/>
    </source>
</evidence>
<keyword evidence="6" id="KW-1015">Disulfide bond</keyword>
<feature type="non-terminal residue" evidence="10">
    <location>
        <position position="404"/>
    </location>
</feature>
<evidence type="ECO:0000256" key="3">
    <source>
        <dbReference type="ARBA" id="ARBA00022729"/>
    </source>
</evidence>
<dbReference type="PROSITE" id="PS50261">
    <property type="entry name" value="G_PROTEIN_RECEP_F2_4"/>
    <property type="match status" value="1"/>
</dbReference>
<dbReference type="EMBL" id="CALNXK010000028">
    <property type="protein sequence ID" value="CAH3115348.1"/>
    <property type="molecule type" value="Genomic_DNA"/>
</dbReference>
<dbReference type="InterPro" id="IPR046338">
    <property type="entry name" value="GAIN_dom_sf"/>
</dbReference>
<evidence type="ECO:0008006" key="12">
    <source>
        <dbReference type="Google" id="ProtNLM"/>
    </source>
</evidence>
<feature type="domain" description="GAIN-B" evidence="8">
    <location>
        <begin position="1"/>
        <end position="145"/>
    </location>
</feature>
<evidence type="ECO:0000256" key="7">
    <source>
        <dbReference type="SAM" id="Phobius"/>
    </source>
</evidence>
<organism evidence="10 11">
    <name type="scientific">Porites lobata</name>
    <dbReference type="NCBI Taxonomy" id="104759"/>
    <lineage>
        <taxon>Eukaryota</taxon>
        <taxon>Metazoa</taxon>
        <taxon>Cnidaria</taxon>
        <taxon>Anthozoa</taxon>
        <taxon>Hexacorallia</taxon>
        <taxon>Scleractinia</taxon>
        <taxon>Fungiina</taxon>
        <taxon>Poritidae</taxon>
        <taxon>Porites</taxon>
    </lineage>
</organism>
<dbReference type="PROSITE" id="PS50221">
    <property type="entry name" value="GAIN_B"/>
    <property type="match status" value="1"/>
</dbReference>
<keyword evidence="3" id="KW-0732">Signal</keyword>
<dbReference type="Gene3D" id="2.60.220.50">
    <property type="match status" value="1"/>
</dbReference>
<keyword evidence="4 7" id="KW-1133">Transmembrane helix</keyword>
<dbReference type="Gene3D" id="1.20.1070.10">
    <property type="entry name" value="Rhodopsin 7-helix transmembrane proteins"/>
    <property type="match status" value="1"/>
</dbReference>
<feature type="transmembrane region" description="Helical" evidence="7">
    <location>
        <begin position="156"/>
        <end position="178"/>
    </location>
</feature>
<feature type="transmembrane region" description="Helical" evidence="7">
    <location>
        <begin position="227"/>
        <end position="248"/>
    </location>
</feature>
<comment type="caution">
    <text evidence="10">The sequence shown here is derived from an EMBL/GenBank/DDBJ whole genome shotgun (WGS) entry which is preliminary data.</text>
</comment>
<name>A0ABN8NR28_9CNID</name>
<dbReference type="InterPro" id="IPR017983">
    <property type="entry name" value="GPCR_2_secretin-like_CS"/>
</dbReference>
<dbReference type="InterPro" id="IPR000203">
    <property type="entry name" value="GPS"/>
</dbReference>
<reference evidence="10 11" key="1">
    <citation type="submission" date="2022-05" db="EMBL/GenBank/DDBJ databases">
        <authorList>
            <consortium name="Genoscope - CEA"/>
            <person name="William W."/>
        </authorList>
    </citation>
    <scope>NUCLEOTIDE SEQUENCE [LARGE SCALE GENOMIC DNA]</scope>
</reference>
<keyword evidence="11" id="KW-1185">Reference proteome</keyword>
<dbReference type="Proteomes" id="UP001159405">
    <property type="component" value="Unassembled WGS sequence"/>
</dbReference>
<keyword evidence="2 7" id="KW-0812">Transmembrane</keyword>
<feature type="domain" description="G-protein coupled receptors family 2 profile 2" evidence="9">
    <location>
        <begin position="154"/>
        <end position="395"/>
    </location>
</feature>
<dbReference type="InterPro" id="IPR057244">
    <property type="entry name" value="GAIN_B"/>
</dbReference>
<feature type="transmembrane region" description="Helical" evidence="7">
    <location>
        <begin position="190"/>
        <end position="207"/>
    </location>
</feature>
<feature type="non-terminal residue" evidence="10">
    <location>
        <position position="1"/>
    </location>
</feature>
<dbReference type="InterPro" id="IPR017981">
    <property type="entry name" value="GPCR_2-like_7TM"/>
</dbReference>
<feature type="transmembrane region" description="Helical" evidence="7">
    <location>
        <begin position="343"/>
        <end position="365"/>
    </location>
</feature>
<evidence type="ECO:0000259" key="9">
    <source>
        <dbReference type="PROSITE" id="PS50261"/>
    </source>
</evidence>
<evidence type="ECO:0000256" key="5">
    <source>
        <dbReference type="ARBA" id="ARBA00023136"/>
    </source>
</evidence>
<dbReference type="PROSITE" id="PS00650">
    <property type="entry name" value="G_PROTEIN_RECEP_F2_2"/>
    <property type="match status" value="1"/>
</dbReference>
<evidence type="ECO:0000256" key="4">
    <source>
        <dbReference type="ARBA" id="ARBA00022989"/>
    </source>
</evidence>
<sequence length="404" mass="45377">LLHDGLQVAYNQSSIFLPPQMFHSSRDSKVVTLVYLTLSDVLSLQKETGGKMFPKTTIVSSTVEPRPLGELKNPVKIILENRKVPPRALTSKKTHCVFWRPKEPPAMWKTSGCQLVHRESNAFITTCECDHLTVFAALMDRYGSNASLPHKKALEIISTIGCSISLFSVLMTMAVTLFFWRDLKGPRVKVLLNLCAAIACSCILAILEGSARNEEPQCTVVAALLHYFLLALFSWMLCEGILHYIVIVRVHGDAEDKVKFFYLFGWGFPAIMVIIALSVTRLKGYGHKEACWLNADKGLIWAFIVPALGVILVNIVVFFLVIRQMMGTKYMKNKTQVEKVITGVKASGVILPLLGITWLFGLLSFNSDTIIFKYIFTIFNSLQGLMIFIFHCVLNKQVIVFFFL</sequence>
<keyword evidence="5 7" id="KW-0472">Membrane</keyword>
<dbReference type="Pfam" id="PF00002">
    <property type="entry name" value="7tm_2"/>
    <property type="match status" value="1"/>
</dbReference>
<dbReference type="PANTHER" id="PTHR12011:SF347">
    <property type="entry name" value="FI21270P1-RELATED"/>
    <property type="match status" value="1"/>
</dbReference>
<comment type="subcellular location">
    <subcellularLocation>
        <location evidence="1">Membrane</location>
        <topology evidence="1">Multi-pass membrane protein</topology>
    </subcellularLocation>
</comment>
<feature type="transmembrane region" description="Helical" evidence="7">
    <location>
        <begin position="371"/>
        <end position="394"/>
    </location>
</feature>
<evidence type="ECO:0000313" key="10">
    <source>
        <dbReference type="EMBL" id="CAH3115348.1"/>
    </source>
</evidence>
<dbReference type="CDD" id="cd15040">
    <property type="entry name" value="7tmB2_Adhesion"/>
    <property type="match status" value="1"/>
</dbReference>
<accession>A0ABN8NR28</accession>